<name>A0ABS2WR35_9BACT</name>
<keyword evidence="1" id="KW-1133">Transmembrane helix</keyword>
<feature type="transmembrane region" description="Helical" evidence="1">
    <location>
        <begin position="647"/>
        <end position="672"/>
    </location>
</feature>
<evidence type="ECO:0000256" key="1">
    <source>
        <dbReference type="SAM" id="Phobius"/>
    </source>
</evidence>
<sequence length="776" mass="86396">MNESPLALRLRAQSFPADSALCSTERAGKTAKNSIMCPKVFIFLLWAFWALLSTSTHAFTMPTQTVVTKQAQPIQEQTQSTQIEKDEEEEGVLKFLRSAPDPQKLPLSFDTKDGYVAKVAKMDYSSGEIALNFYIRDTMEQVGEYKYIHHAVKAQTTPTAEEIQTALASLPTQKDRASEYRKIYRTDRDVDFAQFLVAVLTFDDEVVDFSRSILENRVRLKGAYTPAFSVETFDDKILLFYISMFANVDEKLNEINSWVLFLVLPFAVFFMLNRKITTTISGKHDPADYWGKGVYSMAIIYSFYVISGTISVGEAQISRTNFQALYGAAIRKSVEFATAITEAFGQTYVNVQRKNSGMLSKEEVEKIAIEQLATEKKIKAYGSLLATCEKAVGDIFFREEGGKYRVQQGMSTISPLRPEYRRALLSLELCDFSETTSKTLTAQKEENDRILGNYGEAANDRRVQTQLSSLADSQIRNIESFGFFSLPLIAAGNMFSENIGLYDRNVKSQSQIEKTREEIRKNEGMEKGVVADSVIAGVIETLPYLMLPAAGTVSSTISATVGSATSTLEKIPFFGNLVAGAKQAVAHGVTIFLYSYLVKYLPLITLVVATFLVLTYWLLSMVVYLFISPYMVVWMLSNSEEDAIRKFLVKGLVIWSRPLTLAISVVLCVVFLDLFGAITDLLVDEQFANFFNITMSQGVASATYNFADFGLFFVKGFFSVAIAIIGVVLSFYITFNGAEILLKMLGVGEESGGDAQGIIGREIDNRGGQYSRPMSN</sequence>
<feature type="transmembrane region" description="Helical" evidence="1">
    <location>
        <begin position="40"/>
        <end position="59"/>
    </location>
</feature>
<dbReference type="Proteomes" id="UP000703590">
    <property type="component" value="Unassembled WGS sequence"/>
</dbReference>
<evidence type="ECO:0000313" key="3">
    <source>
        <dbReference type="Proteomes" id="UP000703590"/>
    </source>
</evidence>
<feature type="transmembrane region" description="Helical" evidence="1">
    <location>
        <begin position="712"/>
        <end position="735"/>
    </location>
</feature>
<comment type="caution">
    <text evidence="2">The sequence shown here is derived from an EMBL/GenBank/DDBJ whole genome shotgun (WGS) entry which is preliminary data.</text>
</comment>
<keyword evidence="1" id="KW-0472">Membrane</keyword>
<dbReference type="EMBL" id="JAFHKK010000005">
    <property type="protein sequence ID" value="MBN2963848.1"/>
    <property type="molecule type" value="Genomic_DNA"/>
</dbReference>
<gene>
    <name evidence="2" type="ORF">JWV37_03555</name>
</gene>
<keyword evidence="3" id="KW-1185">Reference proteome</keyword>
<proteinExistence type="predicted"/>
<feature type="transmembrane region" description="Helical" evidence="1">
    <location>
        <begin position="293"/>
        <end position="313"/>
    </location>
</feature>
<organism evidence="2 3">
    <name type="scientific">Sulfurospirillum tamanense</name>
    <dbReference type="NCBI Taxonomy" id="2813362"/>
    <lineage>
        <taxon>Bacteria</taxon>
        <taxon>Pseudomonadati</taxon>
        <taxon>Campylobacterota</taxon>
        <taxon>Epsilonproteobacteria</taxon>
        <taxon>Campylobacterales</taxon>
        <taxon>Sulfurospirillaceae</taxon>
        <taxon>Sulfurospirillum</taxon>
    </lineage>
</organism>
<feature type="transmembrane region" description="Helical" evidence="1">
    <location>
        <begin position="255"/>
        <end position="272"/>
    </location>
</feature>
<protein>
    <submittedName>
        <fullName evidence="2">Uncharacterized protein</fullName>
    </submittedName>
</protein>
<feature type="transmembrane region" description="Helical" evidence="1">
    <location>
        <begin position="600"/>
        <end position="627"/>
    </location>
</feature>
<keyword evidence="1" id="KW-0812">Transmembrane</keyword>
<reference evidence="2" key="2">
    <citation type="submission" date="2021-02" db="EMBL/GenBank/DDBJ databases">
        <authorList>
            <person name="Merkel A.Y."/>
        </authorList>
    </citation>
    <scope>NUCLEOTIDE SEQUENCE</scope>
    <source>
        <strain evidence="2">T05b</strain>
    </source>
</reference>
<accession>A0ABS2WR35</accession>
<evidence type="ECO:0000313" key="2">
    <source>
        <dbReference type="EMBL" id="MBN2963848.1"/>
    </source>
</evidence>
<reference evidence="2" key="1">
    <citation type="submission" date="2021-02" db="EMBL/GenBank/DDBJ databases">
        <title>Sulfurospirillum tamanensis sp. nov.</title>
        <authorList>
            <person name="Frolova A."/>
            <person name="Merkel A."/>
            <person name="Slobodkin A."/>
        </authorList>
    </citation>
    <scope>NUCLEOTIDE SEQUENCE</scope>
    <source>
        <strain evidence="2">T05b</strain>
    </source>
</reference>
<dbReference type="RefSeq" id="WP_205458372.1">
    <property type="nucleotide sequence ID" value="NZ_JAFHKK010000005.1"/>
</dbReference>